<dbReference type="Proteomes" id="UP000325577">
    <property type="component" value="Linkage Group LG8"/>
</dbReference>
<name>A0A5J4ZH68_9ASTE</name>
<dbReference type="OrthoDB" id="1849062at2759"/>
<dbReference type="PANTHER" id="PTHR31549:SF149">
    <property type="entry name" value="ISOPRENOID SYNTHASE DOMAIN-CONTAINING PROTEIN"/>
    <property type="match status" value="1"/>
</dbReference>
<evidence type="ECO:0000313" key="4">
    <source>
        <dbReference type="Proteomes" id="UP000325577"/>
    </source>
</evidence>
<organism evidence="3 4">
    <name type="scientific">Nyssa sinensis</name>
    <dbReference type="NCBI Taxonomy" id="561372"/>
    <lineage>
        <taxon>Eukaryota</taxon>
        <taxon>Viridiplantae</taxon>
        <taxon>Streptophyta</taxon>
        <taxon>Embryophyta</taxon>
        <taxon>Tracheophyta</taxon>
        <taxon>Spermatophyta</taxon>
        <taxon>Magnoliopsida</taxon>
        <taxon>eudicotyledons</taxon>
        <taxon>Gunneridae</taxon>
        <taxon>Pentapetalae</taxon>
        <taxon>asterids</taxon>
        <taxon>Cornales</taxon>
        <taxon>Nyssaceae</taxon>
        <taxon>Nyssa</taxon>
    </lineage>
</organism>
<sequence length="485" mass="56476">MEEQWKDVGKEATGGMEGCSGGNEVVVPIEDSHGKEADRIGWLMGKVGEEKCSQSRITERKLPKIPLELRETEEFQKYCEPKAVSIGPYHHGKPQLKQVEDLKPNLANKFLCKWEVKKPNELFNKFADQIKGFRSWYDEPLFTECIDEEKFVRMMFLDGCFVLNYIYCFMFDELETLGIKNKILTLIQQDLWLLENQLPFAVLEWFFELRHYNWSRLLSAFIDWTFSIRANLKDFDSKSDKKPSHLLDLLRMRFLGQDTDRSDTRKYLSNYTEEDITKSRWIRNVKELTSAGIHLKLDESARLADIKFSYNCFHGKLTLPRIIINGSTKTIFLNMIAYEMDNQYYEFTSYLCFLNSLIDNADDVLEMRSAGVLEKFLGGDHEVAELINQIANDLVPEKDVYKSVKREIRWYFRGRKRVKVATWIAQVSRDHFGSPWTAIAVFAAAFAILVSVVQTYYTIFPLAEKCNESICSSLNDTVKTANRHL</sequence>
<accession>A0A5J4ZH68</accession>
<proteinExistence type="predicted"/>
<feature type="transmembrane region" description="Helical" evidence="2">
    <location>
        <begin position="436"/>
        <end position="457"/>
    </location>
</feature>
<protein>
    <submittedName>
        <fullName evidence="3">Uncharacterized protein</fullName>
    </submittedName>
</protein>
<gene>
    <name evidence="3" type="ORF">F0562_017544</name>
</gene>
<evidence type="ECO:0000256" key="2">
    <source>
        <dbReference type="SAM" id="Phobius"/>
    </source>
</evidence>
<keyword evidence="2" id="KW-1133">Transmembrane helix</keyword>
<feature type="region of interest" description="Disordered" evidence="1">
    <location>
        <begin position="1"/>
        <end position="22"/>
    </location>
</feature>
<dbReference type="AlphaFoldDB" id="A0A5J4ZH68"/>
<keyword evidence="2" id="KW-0812">Transmembrane</keyword>
<dbReference type="InterPro" id="IPR004158">
    <property type="entry name" value="DUF247_pln"/>
</dbReference>
<reference evidence="3 4" key="1">
    <citation type="submission" date="2019-09" db="EMBL/GenBank/DDBJ databases">
        <title>A chromosome-level genome assembly of the Chinese tupelo Nyssa sinensis.</title>
        <authorList>
            <person name="Yang X."/>
            <person name="Kang M."/>
            <person name="Yang Y."/>
            <person name="Xiong H."/>
            <person name="Wang M."/>
            <person name="Zhang Z."/>
            <person name="Wang Z."/>
            <person name="Wu H."/>
            <person name="Ma T."/>
            <person name="Liu J."/>
            <person name="Xi Z."/>
        </authorList>
    </citation>
    <scope>NUCLEOTIDE SEQUENCE [LARGE SCALE GENOMIC DNA]</scope>
    <source>
        <strain evidence="3">J267</strain>
        <tissue evidence="3">Leaf</tissue>
    </source>
</reference>
<dbReference type="PANTHER" id="PTHR31549">
    <property type="entry name" value="PROTEIN, PUTATIVE (DUF247)-RELATED-RELATED"/>
    <property type="match status" value="1"/>
</dbReference>
<keyword evidence="4" id="KW-1185">Reference proteome</keyword>
<keyword evidence="2" id="KW-0472">Membrane</keyword>
<dbReference type="EMBL" id="CM018051">
    <property type="protein sequence ID" value="KAA8517204.1"/>
    <property type="molecule type" value="Genomic_DNA"/>
</dbReference>
<feature type="compositionally biased region" description="Basic and acidic residues" evidence="1">
    <location>
        <begin position="1"/>
        <end position="10"/>
    </location>
</feature>
<evidence type="ECO:0000256" key="1">
    <source>
        <dbReference type="SAM" id="MobiDB-lite"/>
    </source>
</evidence>
<dbReference type="Pfam" id="PF03140">
    <property type="entry name" value="DUF247"/>
    <property type="match status" value="1"/>
</dbReference>
<evidence type="ECO:0000313" key="3">
    <source>
        <dbReference type="EMBL" id="KAA8517204.1"/>
    </source>
</evidence>